<feature type="domain" description="Formyl transferase N-terminal" evidence="9">
    <location>
        <begin position="7"/>
        <end position="184"/>
    </location>
</feature>
<evidence type="ECO:0000256" key="5">
    <source>
        <dbReference type="ARBA" id="ARBA00022679"/>
    </source>
</evidence>
<dbReference type="HAMAP" id="MF_00182">
    <property type="entry name" value="Formyl_trans"/>
    <property type="match status" value="1"/>
</dbReference>
<dbReference type="InterPro" id="IPR005794">
    <property type="entry name" value="Fmt"/>
</dbReference>
<dbReference type="GO" id="GO:0005829">
    <property type="term" value="C:cytosol"/>
    <property type="evidence" value="ECO:0007669"/>
    <property type="project" value="TreeGrafter"/>
</dbReference>
<dbReference type="RefSeq" id="WP_123102996.1">
    <property type="nucleotide sequence ID" value="NZ_CP127527.1"/>
</dbReference>
<dbReference type="Gene3D" id="3.10.25.10">
    <property type="entry name" value="Formyl transferase, C-terminal domain"/>
    <property type="match status" value="1"/>
</dbReference>
<dbReference type="CDD" id="cd08704">
    <property type="entry name" value="Met_tRNA_FMT_C"/>
    <property type="match status" value="1"/>
</dbReference>
<comment type="function">
    <text evidence="1 8">Attaches a formyl group to the free amino group of methionyl-tRNA(fMet). The formyl group appears to play a dual role in the initiator identity of N-formylmethionyl-tRNA by promoting its recognition by IF2 and preventing the misappropriation of this tRNA by the elongation apparatus.</text>
</comment>
<accession>A0A3M8R885</accession>
<dbReference type="SUPFAM" id="SSF50486">
    <property type="entry name" value="FMT C-terminal domain-like"/>
    <property type="match status" value="1"/>
</dbReference>
<dbReference type="EMBL" id="RIZI01000148">
    <property type="protein sequence ID" value="RNF64786.1"/>
    <property type="molecule type" value="Genomic_DNA"/>
</dbReference>
<dbReference type="InterPro" id="IPR037022">
    <property type="entry name" value="Formyl_trans_C_sf"/>
</dbReference>
<dbReference type="InterPro" id="IPR041711">
    <property type="entry name" value="Met-tRNA-FMT_N"/>
</dbReference>
<dbReference type="AlphaFoldDB" id="A0A3M8R885"/>
<dbReference type="PANTHER" id="PTHR11138">
    <property type="entry name" value="METHIONYL-TRNA FORMYLTRANSFERASE"/>
    <property type="match status" value="1"/>
</dbReference>
<reference evidence="11" key="1">
    <citation type="submission" date="2018-10" db="EMBL/GenBank/DDBJ databases">
        <title>Acidithiobacillus sulfuriphilus sp. nov.: an extremely acidophilic sulfur-oxidizing chemolithotroph isolated from a neutral pH environment.</title>
        <authorList>
            <person name="Falagan C."/>
            <person name="Moya-Beltran A."/>
            <person name="Quatrini R."/>
            <person name="Johnson D.B."/>
        </authorList>
    </citation>
    <scope>NUCLEOTIDE SEQUENCE [LARGE SCALE GENOMIC DNA]</scope>
    <source>
        <strain evidence="11">CJ-2</strain>
    </source>
</reference>
<evidence type="ECO:0000256" key="1">
    <source>
        <dbReference type="ARBA" id="ARBA00002606"/>
    </source>
</evidence>
<dbReference type="GO" id="GO:0004479">
    <property type="term" value="F:methionyl-tRNA formyltransferase activity"/>
    <property type="evidence" value="ECO:0007669"/>
    <property type="project" value="UniProtKB-UniRule"/>
</dbReference>
<keyword evidence="6 8" id="KW-0648">Protein biosynthesis</keyword>
<dbReference type="OrthoDB" id="5289340at2"/>
<dbReference type="NCBIfam" id="TIGR00460">
    <property type="entry name" value="fmt"/>
    <property type="match status" value="1"/>
</dbReference>
<dbReference type="InterPro" id="IPR011034">
    <property type="entry name" value="Formyl_transferase-like_C_sf"/>
</dbReference>
<evidence type="ECO:0000256" key="8">
    <source>
        <dbReference type="HAMAP-Rule" id="MF_00182"/>
    </source>
</evidence>
<name>A0A3M8R885_9PROT</name>
<proteinExistence type="inferred from homology"/>
<keyword evidence="5 8" id="KW-0808">Transferase</keyword>
<comment type="caution">
    <text evidence="11">The sequence shown here is derived from an EMBL/GenBank/DDBJ whole genome shotgun (WGS) entry which is preliminary data.</text>
</comment>
<dbReference type="InterPro" id="IPR005793">
    <property type="entry name" value="Formyl_trans_C"/>
</dbReference>
<comment type="similarity">
    <text evidence="2 8">Belongs to the Fmt family.</text>
</comment>
<dbReference type="EC" id="2.1.2.9" evidence="3 8"/>
<comment type="catalytic activity">
    <reaction evidence="7 8">
        <text>L-methionyl-tRNA(fMet) + (6R)-10-formyltetrahydrofolate = N-formyl-L-methionyl-tRNA(fMet) + (6S)-5,6,7,8-tetrahydrofolate + H(+)</text>
        <dbReference type="Rhea" id="RHEA:24380"/>
        <dbReference type="Rhea" id="RHEA-COMP:9952"/>
        <dbReference type="Rhea" id="RHEA-COMP:9953"/>
        <dbReference type="ChEBI" id="CHEBI:15378"/>
        <dbReference type="ChEBI" id="CHEBI:57453"/>
        <dbReference type="ChEBI" id="CHEBI:78530"/>
        <dbReference type="ChEBI" id="CHEBI:78844"/>
        <dbReference type="ChEBI" id="CHEBI:195366"/>
        <dbReference type="EC" id="2.1.2.9"/>
    </reaction>
</comment>
<dbReference type="PANTHER" id="PTHR11138:SF5">
    <property type="entry name" value="METHIONYL-TRNA FORMYLTRANSFERASE, MITOCHONDRIAL"/>
    <property type="match status" value="1"/>
</dbReference>
<dbReference type="InterPro" id="IPR001555">
    <property type="entry name" value="GART_AS"/>
</dbReference>
<evidence type="ECO:0000259" key="9">
    <source>
        <dbReference type="Pfam" id="PF00551"/>
    </source>
</evidence>
<evidence type="ECO:0000256" key="7">
    <source>
        <dbReference type="ARBA" id="ARBA00048558"/>
    </source>
</evidence>
<organism evidence="11">
    <name type="scientific">Acidithiobacillus sulfuriphilus</name>
    <dbReference type="NCBI Taxonomy" id="1867749"/>
    <lineage>
        <taxon>Bacteria</taxon>
        <taxon>Pseudomonadati</taxon>
        <taxon>Pseudomonadota</taxon>
        <taxon>Acidithiobacillia</taxon>
        <taxon>Acidithiobacillales</taxon>
        <taxon>Acidithiobacillaceae</taxon>
        <taxon>Acidithiobacillus</taxon>
    </lineage>
</organism>
<dbReference type="InterPro" id="IPR036477">
    <property type="entry name" value="Formyl_transf_N_sf"/>
</dbReference>
<evidence type="ECO:0000313" key="11">
    <source>
        <dbReference type="EMBL" id="RNF64786.1"/>
    </source>
</evidence>
<evidence type="ECO:0000256" key="6">
    <source>
        <dbReference type="ARBA" id="ARBA00022917"/>
    </source>
</evidence>
<sequence length="314" mass="33592">MASEGRRIVFAGTPDFAKIILQALLQGPEQVIGVLTQPDRPAGRGRSLQQSPVKQLAEAAGVPVWQPQTLKDPAAQEALRALAPDLLVVVAYGQILPQAVLDIPRRGAINVHASLLPAWRGAAPIARAIAAGDTETGVSIMQMEAGLDSGPVLWTVRTPILPADNAVTLHDRLAILGAEALRQTLDRLWTGALRPVAQDHERATYARKLRKEEAIVDWQRPAAELDRLVRAFNPAPVAHTLFRGKGLRIWQARAEDRPARAPAGAVVDLGTDGLGVACGSGMLRLLRVQPAGKAAMSAGDFLRGYRVLLGERLG</sequence>
<evidence type="ECO:0000256" key="4">
    <source>
        <dbReference type="ARBA" id="ARBA00016014"/>
    </source>
</evidence>
<dbReference type="InterPro" id="IPR002376">
    <property type="entry name" value="Formyl_transf_N"/>
</dbReference>
<protein>
    <recommendedName>
        <fullName evidence="4 8">Methionyl-tRNA formyltransferase</fullName>
        <ecNumber evidence="3 8">2.1.2.9</ecNumber>
    </recommendedName>
</protein>
<dbReference type="Pfam" id="PF02911">
    <property type="entry name" value="Formyl_trans_C"/>
    <property type="match status" value="1"/>
</dbReference>
<dbReference type="SUPFAM" id="SSF53328">
    <property type="entry name" value="Formyltransferase"/>
    <property type="match status" value="1"/>
</dbReference>
<dbReference type="Gene3D" id="3.40.50.170">
    <property type="entry name" value="Formyl transferase, N-terminal domain"/>
    <property type="match status" value="1"/>
</dbReference>
<gene>
    <name evidence="8" type="primary">fmt</name>
    <name evidence="11" type="ORF">EC580_05560</name>
</gene>
<dbReference type="Pfam" id="PF00551">
    <property type="entry name" value="Formyl_trans_N"/>
    <property type="match status" value="1"/>
</dbReference>
<dbReference type="CDD" id="cd08646">
    <property type="entry name" value="FMT_core_Met-tRNA-FMT_N"/>
    <property type="match status" value="1"/>
</dbReference>
<evidence type="ECO:0000256" key="2">
    <source>
        <dbReference type="ARBA" id="ARBA00010699"/>
    </source>
</evidence>
<feature type="domain" description="Formyl transferase C-terminal" evidence="10">
    <location>
        <begin position="208"/>
        <end position="306"/>
    </location>
</feature>
<dbReference type="InterPro" id="IPR044135">
    <property type="entry name" value="Met-tRNA-FMT_C"/>
</dbReference>
<dbReference type="PROSITE" id="PS00373">
    <property type="entry name" value="GART"/>
    <property type="match status" value="1"/>
</dbReference>
<evidence type="ECO:0000256" key="3">
    <source>
        <dbReference type="ARBA" id="ARBA00012261"/>
    </source>
</evidence>
<feature type="binding site" evidence="8">
    <location>
        <begin position="114"/>
        <end position="117"/>
    </location>
    <ligand>
        <name>(6S)-5,6,7,8-tetrahydrofolate</name>
        <dbReference type="ChEBI" id="CHEBI:57453"/>
    </ligand>
</feature>
<evidence type="ECO:0000259" key="10">
    <source>
        <dbReference type="Pfam" id="PF02911"/>
    </source>
</evidence>